<keyword evidence="3" id="KW-1185">Reference proteome</keyword>
<organism evidence="2 3">
    <name type="scientific">Microbulbifer agarilyticus</name>
    <dbReference type="NCBI Taxonomy" id="260552"/>
    <lineage>
        <taxon>Bacteria</taxon>
        <taxon>Pseudomonadati</taxon>
        <taxon>Pseudomonadota</taxon>
        <taxon>Gammaproteobacteria</taxon>
        <taxon>Cellvibrionales</taxon>
        <taxon>Microbulbiferaceae</taxon>
        <taxon>Microbulbifer</taxon>
    </lineage>
</organism>
<dbReference type="Pfam" id="PF11739">
    <property type="entry name" value="YdbH-like"/>
    <property type="match status" value="1"/>
</dbReference>
<feature type="compositionally biased region" description="Basic and acidic residues" evidence="1">
    <location>
        <begin position="130"/>
        <end position="147"/>
    </location>
</feature>
<evidence type="ECO:0000313" key="2">
    <source>
        <dbReference type="EMBL" id="AQQ67153.1"/>
    </source>
</evidence>
<dbReference type="AlphaFoldDB" id="A0A1Q2M356"/>
<dbReference type="Proteomes" id="UP000188219">
    <property type="component" value="Chromosome"/>
</dbReference>
<evidence type="ECO:0000313" key="3">
    <source>
        <dbReference type="Proteomes" id="UP000188219"/>
    </source>
</evidence>
<feature type="region of interest" description="Disordered" evidence="1">
    <location>
        <begin position="115"/>
        <end position="158"/>
    </location>
</feature>
<dbReference type="STRING" id="260552.Mag101_05495"/>
<reference evidence="2" key="1">
    <citation type="submission" date="2017-02" db="EMBL/GenBank/DDBJ databases">
        <title>Genome of Microbulbifer agarilyticus GP101.</title>
        <authorList>
            <person name="Jung J."/>
            <person name="Bae S.S."/>
            <person name="Baek K."/>
        </authorList>
    </citation>
    <scope>NUCLEOTIDE SEQUENCE [LARGE SCALE GENOMIC DNA]</scope>
    <source>
        <strain evidence="2">GP101</strain>
    </source>
</reference>
<dbReference type="KEGG" id="maga:Mag101_05495"/>
<sequence>MLVRYFAVLTLAILIIGAVTGMAAWVTRHTWLPWLINQQFDNARVTSIEQLQISRGYGDWHAHIQRLVIQTDHGQQIRLDNLQIRQLNELFAHVFAASRDSVPKAEISIDQVTVEKAGHASAQSAPGKPGQDDESKATTKRESDADRSQSSGVEQTGDKEREALKISHLLQQLQTLPVRNVEIRTLQLPDYLPGYSTAQFSFGSQGAIEGDIRNSHCDGCLLSLDIDPDKNHPQFQLELTRKQDVIASVTGNLQNIPQSAPATWGISTNTKLSAEPLSALIADLMKPLPPSSIENWQNWLTLLADSRGSATVNLRGKIEDDIRGLQGIDSLHNEIQLNNLTVPLPKILVGTPLSIKTNTKSPIKLALDSLNPLSAREVSGELTIGVQSQPQGNGVYLLNAEIQLTESTDGLPQVAVDGNLDLANWQEVLEHPGIKNYLSGYEIEDLSGTQEFSVSFALPKLDTKIIETKQHIRDFSAQWKFSDNTGFLLKLPKSKTPATLQEWRKTQITVSGDQSISFSAAQIPGSLQASTPLFKVFFETPDQPEGEANTKITTRLLELNCTDVMAKACVFQLDMHASNLSLPEENTRLDNFTLETKIEVRDSTDPASFAIDLSDLNMSVDKSTSGEISTDNSELFSSRASCEINPAKMHCESPQIAVSFAPMALAGHSIEGIVFLEDLHLTRSEDKTSQNVEESGWVTTGLSNYRADQLTIKTANALTIQLASRGKVDFNDKQLSGVSTITSGPLQFDSKWQHDRNNQEGRLELALAPTEFSRSNSLALGIDGLPANLVGGKLEGSAKLHWPDSQQDTAQGSLSDAVVQYNNSYAVGINSTIYLEREGESWATTAPARVSADTIDAGVALKNLHFGLTINASGDVVLTDFSSELLEGALTSDTVKWNIGGEKRQSTFQFTGISLRALTNELESTNFSASGLMDARIPITTDAEGVTVADGSLQSRPPGGRMRYYGAFSPQMLSSNPQLKLVAGALEDYTYRDIHGTIQYPLSGDLQLNLKLTGNSQAIDAKRDLIINLNLENNVPSMLRSLQASRDLTDVLEKQAQ</sequence>
<dbReference type="OrthoDB" id="9759996at2"/>
<accession>A0A1Q2M356</accession>
<protein>
    <submittedName>
        <fullName evidence="2">Uncharacterized protein</fullName>
    </submittedName>
</protein>
<dbReference type="InterPro" id="IPR021730">
    <property type="entry name" value="YdbH"/>
</dbReference>
<name>A0A1Q2M356_9GAMM</name>
<dbReference type="EMBL" id="CP019650">
    <property type="protein sequence ID" value="AQQ67153.1"/>
    <property type="molecule type" value="Genomic_DNA"/>
</dbReference>
<dbReference type="RefSeq" id="WP_077401898.1">
    <property type="nucleotide sequence ID" value="NZ_CP019650.1"/>
</dbReference>
<gene>
    <name evidence="2" type="ORF">Mag101_05495</name>
</gene>
<evidence type="ECO:0000256" key="1">
    <source>
        <dbReference type="SAM" id="MobiDB-lite"/>
    </source>
</evidence>
<proteinExistence type="predicted"/>